<name>A0ACD1GUQ3_9EURO</name>
<sequence>MASAVYYVAFPAGGLIVKALSGTWQWLNTTEYRFGNSRVGAGLLDCFRCGPAKPASRRPTCRHRWDMSYEHDRRSC</sequence>
<protein>
    <submittedName>
        <fullName evidence="1">Uncharacterized protein</fullName>
    </submittedName>
</protein>
<gene>
    <name evidence="1" type="ORF">BO66DRAFT_395712</name>
</gene>
<dbReference type="EMBL" id="KZ825000">
    <property type="protein sequence ID" value="RAH65093.1"/>
    <property type="molecule type" value="Genomic_DNA"/>
</dbReference>
<reference evidence="1" key="1">
    <citation type="submission" date="2018-02" db="EMBL/GenBank/DDBJ databases">
        <title>The genomes of Aspergillus section Nigri reveals drivers in fungal speciation.</title>
        <authorList>
            <consortium name="DOE Joint Genome Institute"/>
            <person name="Vesth T.C."/>
            <person name="Nybo J."/>
            <person name="Theobald S."/>
            <person name="Brandl J."/>
            <person name="Frisvad J.C."/>
            <person name="Nielsen K.F."/>
            <person name="Lyhne E.K."/>
            <person name="Kogle M.E."/>
            <person name="Kuo A."/>
            <person name="Riley R."/>
            <person name="Clum A."/>
            <person name="Nolan M."/>
            <person name="Lipzen A."/>
            <person name="Salamov A."/>
            <person name="Henrissat B."/>
            <person name="Wiebenga A."/>
            <person name="De vries R.P."/>
            <person name="Grigoriev I.V."/>
            <person name="Mortensen U.H."/>
            <person name="Andersen M.R."/>
            <person name="Baker S.E."/>
        </authorList>
    </citation>
    <scope>NUCLEOTIDE SEQUENCE</scope>
    <source>
        <strain evidence="1">CBS 121060</strain>
    </source>
</reference>
<dbReference type="Proteomes" id="UP000249661">
    <property type="component" value="Unassembled WGS sequence"/>
</dbReference>
<evidence type="ECO:0000313" key="1">
    <source>
        <dbReference type="EMBL" id="RAH65093.1"/>
    </source>
</evidence>
<organism evidence="1 2">
    <name type="scientific">Aspergillus aculeatinus CBS 121060</name>
    <dbReference type="NCBI Taxonomy" id="1448322"/>
    <lineage>
        <taxon>Eukaryota</taxon>
        <taxon>Fungi</taxon>
        <taxon>Dikarya</taxon>
        <taxon>Ascomycota</taxon>
        <taxon>Pezizomycotina</taxon>
        <taxon>Eurotiomycetes</taxon>
        <taxon>Eurotiomycetidae</taxon>
        <taxon>Eurotiales</taxon>
        <taxon>Aspergillaceae</taxon>
        <taxon>Aspergillus</taxon>
        <taxon>Aspergillus subgen. Circumdati</taxon>
    </lineage>
</organism>
<proteinExistence type="predicted"/>
<keyword evidence="2" id="KW-1185">Reference proteome</keyword>
<evidence type="ECO:0000313" key="2">
    <source>
        <dbReference type="Proteomes" id="UP000249661"/>
    </source>
</evidence>
<accession>A0ACD1GUQ3</accession>